<evidence type="ECO:0000256" key="3">
    <source>
        <dbReference type="ARBA" id="ARBA00022840"/>
    </source>
</evidence>
<dbReference type="PANTHER" id="PTHR43585">
    <property type="entry name" value="FUMIPYRROLE BIOSYNTHESIS PROTEIN C"/>
    <property type="match status" value="1"/>
</dbReference>
<feature type="domain" description="ATP-grasp" evidence="5">
    <location>
        <begin position="112"/>
        <end position="312"/>
    </location>
</feature>
<proteinExistence type="predicted"/>
<keyword evidence="2 4" id="KW-0547">Nucleotide-binding</keyword>
<name>Q1MX58_9ACTN</name>
<keyword evidence="3 4" id="KW-0067">ATP-binding</keyword>
<evidence type="ECO:0000256" key="4">
    <source>
        <dbReference type="PROSITE-ProRule" id="PRU00409"/>
    </source>
</evidence>
<dbReference type="InterPro" id="IPR052032">
    <property type="entry name" value="ATP-dep_AA_Ligase"/>
</dbReference>
<reference evidence="6" key="1">
    <citation type="submission" date="2004-10" db="EMBL/GenBank/DDBJ databases">
        <title>Tetronomycin biosynthetic gene cluster in Streptomyces sp.nov.</title>
        <authorList>
            <person name="Demydchuk Y.A."/>
            <person name="Leadlay P.F."/>
        </authorList>
    </citation>
    <scope>NUCLEOTIDE SEQUENCE</scope>
    <source>
        <strain evidence="6">NRRL 11266</strain>
    </source>
</reference>
<protein>
    <submittedName>
        <fullName evidence="6">Uncharacterized protein tmn24</fullName>
    </submittedName>
</protein>
<dbReference type="EMBL" id="AB193609">
    <property type="protein sequence ID" value="BAE93745.1"/>
    <property type="molecule type" value="Genomic_DNA"/>
</dbReference>
<dbReference type="AlphaFoldDB" id="Q1MX58"/>
<dbReference type="GO" id="GO:0005524">
    <property type="term" value="F:ATP binding"/>
    <property type="evidence" value="ECO:0007669"/>
    <property type="project" value="UniProtKB-UniRule"/>
</dbReference>
<organism evidence="6">
    <name type="scientific">Streptomyces sp. NRRL 11266</name>
    <dbReference type="NCBI Taxonomy" id="299254"/>
    <lineage>
        <taxon>Bacteria</taxon>
        <taxon>Bacillati</taxon>
        <taxon>Actinomycetota</taxon>
        <taxon>Actinomycetes</taxon>
        <taxon>Kitasatosporales</taxon>
        <taxon>Streptomycetaceae</taxon>
        <taxon>Streptomyces</taxon>
    </lineage>
</organism>
<dbReference type="GO" id="GO:0046872">
    <property type="term" value="F:metal ion binding"/>
    <property type="evidence" value="ECO:0007669"/>
    <property type="project" value="InterPro"/>
</dbReference>
<evidence type="ECO:0000259" key="5">
    <source>
        <dbReference type="PROSITE" id="PS50975"/>
    </source>
</evidence>
<accession>Q1MX58</accession>
<dbReference type="PROSITE" id="PS50975">
    <property type="entry name" value="ATP_GRASP"/>
    <property type="match status" value="1"/>
</dbReference>
<dbReference type="Gene3D" id="3.30.470.20">
    <property type="entry name" value="ATP-grasp fold, B domain"/>
    <property type="match status" value="1"/>
</dbReference>
<sequence length="415" mass="43168">MGVLYDAGSACAAEVAAAARCCDAELFLVVDRASEHVRARLPVLTRRFALCDITGLAARDAARAVSEFVPDGLLTFSEHRMEMTSAIAAAIGIPYWHSPAVAGRLVDKLQQRRAFAEAGLDDLPFAPVADAADLDAALDAVGLPAVLKPRRGAGGRLVQRLDTVSGARAAVAACADAAPGTDLLVEALLPGDPEAAGAQWGDYVSVETAVHRRECQPLCVTGKFPLAAPFRERGSFVPHTLDAPLAERAETLAEAAIGALDISDGIVHTQLKLTAEGPRLVEVNGRLGSLVGDVVRRGSGFDMVAAAMRLALGLPVPDAPRFDEVTYQYSLLPPVHGAAHAPAAGPPDLSARLDGLRHLPGVDLAVLLDAPAPPGLQDLAAARLGRLQGRTADHAELTRLATAIDELCSPVLGTV</sequence>
<evidence type="ECO:0000256" key="1">
    <source>
        <dbReference type="ARBA" id="ARBA00022598"/>
    </source>
</evidence>
<evidence type="ECO:0000313" key="6">
    <source>
        <dbReference type="EMBL" id="BAE93745.1"/>
    </source>
</evidence>
<evidence type="ECO:0000256" key="2">
    <source>
        <dbReference type="ARBA" id="ARBA00022741"/>
    </source>
</evidence>
<dbReference type="InterPro" id="IPR011761">
    <property type="entry name" value="ATP-grasp"/>
</dbReference>
<gene>
    <name evidence="6" type="primary">tmn24</name>
</gene>
<dbReference type="GO" id="GO:0016874">
    <property type="term" value="F:ligase activity"/>
    <property type="evidence" value="ECO:0007669"/>
    <property type="project" value="UniProtKB-KW"/>
</dbReference>
<dbReference type="PANTHER" id="PTHR43585:SF2">
    <property type="entry name" value="ATP-GRASP ENZYME FSQD"/>
    <property type="match status" value="1"/>
</dbReference>
<keyword evidence="1" id="KW-0436">Ligase</keyword>
<dbReference type="SUPFAM" id="SSF56059">
    <property type="entry name" value="Glutathione synthetase ATP-binding domain-like"/>
    <property type="match status" value="1"/>
</dbReference>